<dbReference type="VEuPathDB" id="FungiDB:TREMEDRAFT_73637"/>
<dbReference type="GO" id="GO:0005739">
    <property type="term" value="C:mitochondrion"/>
    <property type="evidence" value="ECO:0007669"/>
    <property type="project" value="UniProtKB-SubCell"/>
</dbReference>
<proteinExistence type="inferred from homology"/>
<evidence type="ECO:0000313" key="8">
    <source>
        <dbReference type="Proteomes" id="UP000289152"/>
    </source>
</evidence>
<gene>
    <name evidence="7" type="ORF">M231_00967</name>
</gene>
<keyword evidence="8" id="KW-1185">Reference proteome</keyword>
<feature type="region of interest" description="Disordered" evidence="6">
    <location>
        <begin position="28"/>
        <end position="49"/>
    </location>
</feature>
<evidence type="ECO:0000256" key="2">
    <source>
        <dbReference type="ARBA" id="ARBA00010901"/>
    </source>
</evidence>
<name>A0A4Q1BUR2_TREME</name>
<feature type="compositionally biased region" description="Polar residues" evidence="6">
    <location>
        <begin position="28"/>
        <end position="41"/>
    </location>
</feature>
<accession>A0A4Q1BUR2</accession>
<dbReference type="OrthoDB" id="5532350at2759"/>
<evidence type="ECO:0000256" key="1">
    <source>
        <dbReference type="ARBA" id="ARBA00004173"/>
    </source>
</evidence>
<dbReference type="InParanoid" id="A0A4Q1BUR2"/>
<sequence>MQVIRSITPARLIVSRTTVPMITRYYSPNSRQEGATASSTGFRKREEAAENEYIRKKELAELEALKKQAEELNAKVAAAEKKVGGQK</sequence>
<comment type="subcellular location">
    <subcellularLocation>
        <location evidence="1">Mitochondrion</location>
    </subcellularLocation>
</comment>
<dbReference type="Gene3D" id="1.20.5.500">
    <property type="entry name" value="Single helix bin"/>
    <property type="match status" value="1"/>
</dbReference>
<evidence type="ECO:0000313" key="7">
    <source>
        <dbReference type="EMBL" id="RXK41732.1"/>
    </source>
</evidence>
<dbReference type="GO" id="GO:0042030">
    <property type="term" value="F:ATPase inhibitor activity"/>
    <property type="evidence" value="ECO:0007669"/>
    <property type="project" value="InterPro"/>
</dbReference>
<comment type="caution">
    <text evidence="7">The sequence shown here is derived from an EMBL/GenBank/DDBJ whole genome shotgun (WGS) entry which is preliminary data.</text>
</comment>
<feature type="coiled-coil region" evidence="5">
    <location>
        <begin position="55"/>
        <end position="82"/>
    </location>
</feature>
<keyword evidence="3" id="KW-0496">Mitochondrion</keyword>
<organism evidence="7 8">
    <name type="scientific">Tremella mesenterica</name>
    <name type="common">Jelly fungus</name>
    <dbReference type="NCBI Taxonomy" id="5217"/>
    <lineage>
        <taxon>Eukaryota</taxon>
        <taxon>Fungi</taxon>
        <taxon>Dikarya</taxon>
        <taxon>Basidiomycota</taxon>
        <taxon>Agaricomycotina</taxon>
        <taxon>Tremellomycetes</taxon>
        <taxon>Tremellales</taxon>
        <taxon>Tremellaceae</taxon>
        <taxon>Tremella</taxon>
    </lineage>
</organism>
<dbReference type="Proteomes" id="UP000289152">
    <property type="component" value="Unassembled WGS sequence"/>
</dbReference>
<reference evidence="7 8" key="1">
    <citation type="submission" date="2016-06" db="EMBL/GenBank/DDBJ databases">
        <title>Evolution of pathogenesis and genome organization in the Tremellales.</title>
        <authorList>
            <person name="Cuomo C."/>
            <person name="Litvintseva A."/>
            <person name="Heitman J."/>
            <person name="Chen Y."/>
            <person name="Sun S."/>
            <person name="Springer D."/>
            <person name="Dromer F."/>
            <person name="Young S."/>
            <person name="Zeng Q."/>
            <person name="Chapman S."/>
            <person name="Gujja S."/>
            <person name="Saif S."/>
            <person name="Birren B."/>
        </authorList>
    </citation>
    <scope>NUCLEOTIDE SEQUENCE [LARGE SCALE GENOMIC DNA]</scope>
    <source>
        <strain evidence="7 8">ATCC 28783</strain>
    </source>
</reference>
<evidence type="ECO:0000256" key="3">
    <source>
        <dbReference type="ARBA" id="ARBA00023128"/>
    </source>
</evidence>
<evidence type="ECO:0000256" key="6">
    <source>
        <dbReference type="SAM" id="MobiDB-lite"/>
    </source>
</evidence>
<comment type="similarity">
    <text evidence="2 4">Belongs to the ATPase inhibitor family.</text>
</comment>
<dbReference type="EMBL" id="SDIL01000006">
    <property type="protein sequence ID" value="RXK41732.1"/>
    <property type="molecule type" value="Genomic_DNA"/>
</dbReference>
<evidence type="ECO:0000256" key="4">
    <source>
        <dbReference type="RuleBase" id="RU368087"/>
    </source>
</evidence>
<keyword evidence="5" id="KW-0175">Coiled coil</keyword>
<dbReference type="AlphaFoldDB" id="A0A4Q1BUR2"/>
<protein>
    <recommendedName>
        <fullName evidence="4">ATPase inhibitor, mitochondrial</fullName>
    </recommendedName>
</protein>
<dbReference type="STRING" id="5217.A0A4Q1BUR2"/>
<dbReference type="Pfam" id="PF04568">
    <property type="entry name" value="IATP"/>
    <property type="match status" value="1"/>
</dbReference>
<dbReference type="InterPro" id="IPR007648">
    <property type="entry name" value="ATPase_inhibitor_mt"/>
</dbReference>
<comment type="function">
    <text evidence="4">Inhibits the enzyme activity of ATPase.</text>
</comment>
<evidence type="ECO:0000256" key="5">
    <source>
        <dbReference type="SAM" id="Coils"/>
    </source>
</evidence>